<gene>
    <name evidence="1" type="ORF">GTOL_12485</name>
</gene>
<proteinExistence type="predicted"/>
<dbReference type="SUPFAM" id="SSF54637">
    <property type="entry name" value="Thioesterase/thiol ester dehydrase-isomerase"/>
    <property type="match status" value="1"/>
</dbReference>
<evidence type="ECO:0000313" key="2">
    <source>
        <dbReference type="Proteomes" id="UP000742786"/>
    </source>
</evidence>
<dbReference type="Gene3D" id="3.10.129.10">
    <property type="entry name" value="Hotdog Thioesterase"/>
    <property type="match status" value="1"/>
</dbReference>
<comment type="caution">
    <text evidence="1">The sequence shown here is derived from an EMBL/GenBank/DDBJ whole genome shotgun (WGS) entry which is preliminary data.</text>
</comment>
<dbReference type="EMBL" id="CAJQUM010000001">
    <property type="protein sequence ID" value="CAG4884602.1"/>
    <property type="molecule type" value="Genomic_DNA"/>
</dbReference>
<name>A0A916J4V4_9PROT</name>
<keyword evidence="1" id="KW-0378">Hydrolase</keyword>
<dbReference type="AlphaFoldDB" id="A0A916J4V4"/>
<organism evidence="1 2">
    <name type="scientific">Georgfuchsia toluolica</name>
    <dbReference type="NCBI Taxonomy" id="424218"/>
    <lineage>
        <taxon>Bacteria</taxon>
        <taxon>Pseudomonadati</taxon>
        <taxon>Pseudomonadota</taxon>
        <taxon>Betaproteobacteria</taxon>
        <taxon>Nitrosomonadales</taxon>
        <taxon>Sterolibacteriaceae</taxon>
        <taxon>Georgfuchsia</taxon>
    </lineage>
</organism>
<dbReference type="InterPro" id="IPR029069">
    <property type="entry name" value="HotDog_dom_sf"/>
</dbReference>
<reference evidence="1" key="1">
    <citation type="submission" date="2021-04" db="EMBL/GenBank/DDBJ databases">
        <authorList>
            <person name="Hornung B."/>
        </authorList>
    </citation>
    <scope>NUCLEOTIDE SEQUENCE</scope>
    <source>
        <strain evidence="1">G5G6</strain>
    </source>
</reference>
<dbReference type="Pfam" id="PF13279">
    <property type="entry name" value="4HBT_2"/>
    <property type="match status" value="1"/>
</dbReference>
<evidence type="ECO:0000313" key="1">
    <source>
        <dbReference type="EMBL" id="CAG4884602.1"/>
    </source>
</evidence>
<dbReference type="Proteomes" id="UP000742786">
    <property type="component" value="Unassembled WGS sequence"/>
</dbReference>
<keyword evidence="2" id="KW-1185">Reference proteome</keyword>
<dbReference type="GO" id="GO:0018739">
    <property type="term" value="F:4-hydroxybenzoyl-CoA thioesterase activity"/>
    <property type="evidence" value="ECO:0007669"/>
    <property type="project" value="UniProtKB-EC"/>
</dbReference>
<protein>
    <submittedName>
        <fullName evidence="1">4-hydroxybenzoyl-CoA thioesterase</fullName>
        <ecNumber evidence="1">3.1.2.23</ecNumber>
    </submittedName>
</protein>
<dbReference type="CDD" id="cd00586">
    <property type="entry name" value="4HBT"/>
    <property type="match status" value="1"/>
</dbReference>
<sequence length="138" mass="16321">MKPSRLEFVVDFADCDPARIVYYPRYFEWFDRATERLFRERGLAWPELWAQYRLAGFPIVDAAAKFLGPSRFGDHIIIESWIGEWRNKLFQVQHRVINADQTVVEGHELRVWALRDPVNPEGMKAGPIPMEIRARFEE</sequence>
<dbReference type="EC" id="3.1.2.23" evidence="1"/>
<accession>A0A916J4V4</accession>
<dbReference type="RefSeq" id="WP_220636435.1">
    <property type="nucleotide sequence ID" value="NZ_CAJQUM010000001.1"/>
</dbReference>